<comment type="caution">
    <text evidence="1">The sequence shown here is derived from an EMBL/GenBank/DDBJ whole genome shotgun (WGS) entry which is preliminary data.</text>
</comment>
<gene>
    <name evidence="1" type="ORF">RPERSI_LOCUS4644</name>
</gene>
<reference evidence="1" key="1">
    <citation type="submission" date="2021-06" db="EMBL/GenBank/DDBJ databases">
        <authorList>
            <person name="Kallberg Y."/>
            <person name="Tangrot J."/>
            <person name="Rosling A."/>
        </authorList>
    </citation>
    <scope>NUCLEOTIDE SEQUENCE</scope>
    <source>
        <strain evidence="1">MA461A</strain>
    </source>
</reference>
<keyword evidence="2" id="KW-1185">Reference proteome</keyword>
<evidence type="ECO:0000313" key="1">
    <source>
        <dbReference type="EMBL" id="CAG8568213.1"/>
    </source>
</evidence>
<evidence type="ECO:0000313" key="2">
    <source>
        <dbReference type="Proteomes" id="UP000789920"/>
    </source>
</evidence>
<proteinExistence type="predicted"/>
<name>A0ACA9M5B7_9GLOM</name>
<dbReference type="Proteomes" id="UP000789920">
    <property type="component" value="Unassembled WGS sequence"/>
</dbReference>
<accession>A0ACA9M5B7</accession>
<sequence>MLQAKSQSLRKLILQGIKFDKNNLAYPVLNIELLSHSFENPFEEDENNLQNLQRLKLIDNTIELNRIILKAKGKSLKFFMINKKELSNKVKEEFIFLLSQNYPNITTLCYVTNNLMFFSTLENFHSLCQLQIGGFAYYDIPYSSQNYLQALIKYLFCFLKILSLLNIYDYSYKNLNCFFQEFDIERVKLEVFILSFNVELNLLSNLRKFIEKAKYLKYIEIVKSENYNVEKQKDSEREIIDLCHIRSIKCVLKFQLETYKEYFGTYETI</sequence>
<dbReference type="EMBL" id="CAJVQC010006557">
    <property type="protein sequence ID" value="CAG8568213.1"/>
    <property type="molecule type" value="Genomic_DNA"/>
</dbReference>
<organism evidence="1 2">
    <name type="scientific">Racocetra persica</name>
    <dbReference type="NCBI Taxonomy" id="160502"/>
    <lineage>
        <taxon>Eukaryota</taxon>
        <taxon>Fungi</taxon>
        <taxon>Fungi incertae sedis</taxon>
        <taxon>Mucoromycota</taxon>
        <taxon>Glomeromycotina</taxon>
        <taxon>Glomeromycetes</taxon>
        <taxon>Diversisporales</taxon>
        <taxon>Gigasporaceae</taxon>
        <taxon>Racocetra</taxon>
    </lineage>
</organism>
<protein>
    <submittedName>
        <fullName evidence="1">18752_t:CDS:1</fullName>
    </submittedName>
</protein>